<keyword evidence="2" id="KW-1185">Reference proteome</keyword>
<evidence type="ECO:0000313" key="1">
    <source>
        <dbReference type="EMBL" id="CAG8789476.1"/>
    </source>
</evidence>
<dbReference type="Proteomes" id="UP000789920">
    <property type="component" value="Unassembled WGS sequence"/>
</dbReference>
<feature type="non-terminal residue" evidence="1">
    <location>
        <position position="237"/>
    </location>
</feature>
<sequence length="237" mass="27426">DQPKRSKTPTPSDNNNNLQPNKVQPEQKNLVKKSDDQPKRSKTLTRSDNNNNLQPNKAQSEQQKNLIKKSNDQPKRSTTPVPSDNNNLQPNKAQLERQKNLIKPDNFIEELFYAELSFEVSSETKKSEQIEEIDESEEALIVEWLIGTGLVFEKARPIIQDELDDAINRRVTVIVAVEFLMQQILVEDGRRMKNDITDLQIMDKTKSLIDKQKSLTEKRNALIEKRKSVNDSEYKVW</sequence>
<accession>A0ACA9RFE1</accession>
<comment type="caution">
    <text evidence="1">The sequence shown here is derived from an EMBL/GenBank/DDBJ whole genome shotgun (WGS) entry which is preliminary data.</text>
</comment>
<gene>
    <name evidence="1" type="ORF">RPERSI_LOCUS18895</name>
</gene>
<name>A0ACA9RFE1_9GLOM</name>
<dbReference type="EMBL" id="CAJVQC010050745">
    <property type="protein sequence ID" value="CAG8789476.1"/>
    <property type="molecule type" value="Genomic_DNA"/>
</dbReference>
<reference evidence="1" key="1">
    <citation type="submission" date="2021-06" db="EMBL/GenBank/DDBJ databases">
        <authorList>
            <person name="Kallberg Y."/>
            <person name="Tangrot J."/>
            <person name="Rosling A."/>
        </authorList>
    </citation>
    <scope>NUCLEOTIDE SEQUENCE</scope>
    <source>
        <strain evidence="1">MA461A</strain>
    </source>
</reference>
<proteinExistence type="predicted"/>
<protein>
    <submittedName>
        <fullName evidence="1">15967_t:CDS:1</fullName>
    </submittedName>
</protein>
<evidence type="ECO:0000313" key="2">
    <source>
        <dbReference type="Proteomes" id="UP000789920"/>
    </source>
</evidence>
<organism evidence="1 2">
    <name type="scientific">Racocetra persica</name>
    <dbReference type="NCBI Taxonomy" id="160502"/>
    <lineage>
        <taxon>Eukaryota</taxon>
        <taxon>Fungi</taxon>
        <taxon>Fungi incertae sedis</taxon>
        <taxon>Mucoromycota</taxon>
        <taxon>Glomeromycotina</taxon>
        <taxon>Glomeromycetes</taxon>
        <taxon>Diversisporales</taxon>
        <taxon>Gigasporaceae</taxon>
        <taxon>Racocetra</taxon>
    </lineage>
</organism>
<feature type="non-terminal residue" evidence="1">
    <location>
        <position position="1"/>
    </location>
</feature>